<evidence type="ECO:0000256" key="2">
    <source>
        <dbReference type="ARBA" id="ARBA00022692"/>
    </source>
</evidence>
<proteinExistence type="predicted"/>
<feature type="transmembrane region" description="Helical" evidence="5">
    <location>
        <begin position="27"/>
        <end position="45"/>
    </location>
</feature>
<evidence type="ECO:0000259" key="6">
    <source>
        <dbReference type="Pfam" id="PF04893"/>
    </source>
</evidence>
<evidence type="ECO:0000256" key="5">
    <source>
        <dbReference type="SAM" id="Phobius"/>
    </source>
</evidence>
<dbReference type="InterPro" id="IPR006977">
    <property type="entry name" value="Yip1_dom"/>
</dbReference>
<organism evidence="7 8">
    <name type="scientific">Lihuaxuella thermophila</name>
    <dbReference type="NCBI Taxonomy" id="1173111"/>
    <lineage>
        <taxon>Bacteria</taxon>
        <taxon>Bacillati</taxon>
        <taxon>Bacillota</taxon>
        <taxon>Bacilli</taxon>
        <taxon>Bacillales</taxon>
        <taxon>Thermoactinomycetaceae</taxon>
        <taxon>Lihuaxuella</taxon>
    </lineage>
</organism>
<comment type="subcellular location">
    <subcellularLocation>
        <location evidence="1">Membrane</location>
        <topology evidence="1">Multi-pass membrane protein</topology>
    </subcellularLocation>
</comment>
<evidence type="ECO:0000256" key="3">
    <source>
        <dbReference type="ARBA" id="ARBA00022989"/>
    </source>
</evidence>
<dbReference type="GO" id="GO:0016020">
    <property type="term" value="C:membrane"/>
    <property type="evidence" value="ECO:0007669"/>
    <property type="project" value="UniProtKB-SubCell"/>
</dbReference>
<accession>A0A1H8AC86</accession>
<feature type="transmembrane region" description="Helical" evidence="5">
    <location>
        <begin position="57"/>
        <end position="81"/>
    </location>
</feature>
<sequence>MIELLKGYWLRFWREPRAAIRDAMNETTPSLTIVLVSLFGITYFIEQASNRNMGDTTSVGAILILALILGPILGAIGWFLLSLCTYGMARLLGGQATFQETRIATTWATIPYTSKWVLLLPELLIFREELFTSQTPIMDQSMFLLLLFFILGLLNIAMTVIYFVIFSKIVGEVHEFSAWRGFSSIVLIPVALVVLMIVIALVIS</sequence>
<reference evidence="7 8" key="1">
    <citation type="submission" date="2016-10" db="EMBL/GenBank/DDBJ databases">
        <authorList>
            <person name="de Groot N.N."/>
        </authorList>
    </citation>
    <scope>NUCLEOTIDE SEQUENCE [LARGE SCALE GENOMIC DNA]</scope>
    <source>
        <strain evidence="7 8">DSM 46701</strain>
    </source>
</reference>
<dbReference type="AlphaFoldDB" id="A0A1H8AC86"/>
<dbReference type="STRING" id="1173111.SAMN05444955_10175"/>
<dbReference type="EMBL" id="FOCQ01000001">
    <property type="protein sequence ID" value="SEM68482.1"/>
    <property type="molecule type" value="Genomic_DNA"/>
</dbReference>
<name>A0A1H8AC86_9BACL</name>
<evidence type="ECO:0000256" key="4">
    <source>
        <dbReference type="ARBA" id="ARBA00023136"/>
    </source>
</evidence>
<dbReference type="RefSeq" id="WP_089964390.1">
    <property type="nucleotide sequence ID" value="NZ_FOCQ01000001.1"/>
</dbReference>
<evidence type="ECO:0000313" key="8">
    <source>
        <dbReference type="Proteomes" id="UP000199695"/>
    </source>
</evidence>
<dbReference type="Pfam" id="PF04893">
    <property type="entry name" value="Yip1"/>
    <property type="match status" value="1"/>
</dbReference>
<feature type="transmembrane region" description="Helical" evidence="5">
    <location>
        <begin position="185"/>
        <end position="203"/>
    </location>
</feature>
<feature type="transmembrane region" description="Helical" evidence="5">
    <location>
        <begin position="143"/>
        <end position="165"/>
    </location>
</feature>
<protein>
    <submittedName>
        <fullName evidence="7">Yip1 domain-containing protein</fullName>
    </submittedName>
</protein>
<evidence type="ECO:0000313" key="7">
    <source>
        <dbReference type="EMBL" id="SEM68482.1"/>
    </source>
</evidence>
<dbReference type="Proteomes" id="UP000199695">
    <property type="component" value="Unassembled WGS sequence"/>
</dbReference>
<keyword evidence="4 5" id="KW-0472">Membrane</keyword>
<keyword evidence="8" id="KW-1185">Reference proteome</keyword>
<gene>
    <name evidence="7" type="ORF">SAMN05444955_10175</name>
</gene>
<dbReference type="OrthoDB" id="2987623at2"/>
<feature type="domain" description="Yip1" evidence="6">
    <location>
        <begin position="13"/>
        <end position="199"/>
    </location>
</feature>
<keyword evidence="2 5" id="KW-0812">Transmembrane</keyword>
<keyword evidence="3 5" id="KW-1133">Transmembrane helix</keyword>
<evidence type="ECO:0000256" key="1">
    <source>
        <dbReference type="ARBA" id="ARBA00004141"/>
    </source>
</evidence>